<keyword evidence="3" id="KW-1185">Reference proteome</keyword>
<dbReference type="TCDB" id="1.M.13.1.6">
    <property type="family name" value="the putative phage spanin 13 (spanin13) family"/>
</dbReference>
<protein>
    <recommendedName>
        <fullName evidence="4">I-spanin</fullName>
    </recommendedName>
</protein>
<evidence type="ECO:0008006" key="4">
    <source>
        <dbReference type="Google" id="ProtNLM"/>
    </source>
</evidence>
<accession>H6X3G7</accession>
<dbReference type="GeneID" id="14012599"/>
<organism evidence="2 3">
    <name type="scientific">Klebsiella phage vB_KleM_RaK2</name>
    <dbReference type="NCBI Taxonomy" id="1147094"/>
    <lineage>
        <taxon>Viruses</taxon>
        <taxon>Duplodnaviria</taxon>
        <taxon>Heunggongvirae</taxon>
        <taxon>Uroviricota</taxon>
        <taxon>Caudoviricetes</taxon>
        <taxon>Alcyoneusvirus</taxon>
        <taxon>Alcyoneusvirus RaK2</taxon>
    </lineage>
</organism>
<dbReference type="OrthoDB" id="21667at10239"/>
<dbReference type="RefSeq" id="YP_007007165.1">
    <property type="nucleotide sequence ID" value="NC_019526.1"/>
</dbReference>
<dbReference type="SMR" id="H6X3G7"/>
<keyword evidence="1" id="KW-0472">Membrane</keyword>
<dbReference type="KEGG" id="vg:14012599"/>
<evidence type="ECO:0000313" key="3">
    <source>
        <dbReference type="Proteomes" id="UP000007524"/>
    </source>
</evidence>
<keyword evidence="1" id="KW-0812">Transmembrane</keyword>
<proteinExistence type="predicted"/>
<gene>
    <name evidence="2" type="ORF">RaK2_00010</name>
</gene>
<reference evidence="2 3" key="1">
    <citation type="journal article" date="2012" name="J. Virol.">
        <title>Genome of Klebsiella sp.-Infecting Bacteriophage vB_KleM_RaK2.</title>
        <authorList>
            <person name="Simoliunas E."/>
            <person name="Kaliniene L."/>
            <person name="Truncaite L."/>
            <person name="Klausa V."/>
            <person name="Zajanckauskaite A."/>
            <person name="Meskys R."/>
        </authorList>
    </citation>
    <scope>NUCLEOTIDE SEQUENCE [LARGE SCALE GENOMIC DNA]</scope>
</reference>
<feature type="transmembrane region" description="Helical" evidence="1">
    <location>
        <begin position="12"/>
        <end position="30"/>
    </location>
</feature>
<keyword evidence="1" id="KW-1133">Transmembrane helix</keyword>
<sequence length="122" mass="13940">MLEFIIKVVSDNYKPILIVLAMGFCVFGGWKANTYYTGYQLSISQKIEKKVDDAIDKLQQESAKNLVETQKTIKENATKIVETKVPVIIEKKVYQNVCLDEDGLQVLKELKLNSTEGRRKLQ</sequence>
<evidence type="ECO:0000313" key="2">
    <source>
        <dbReference type="EMBL" id="AFA44283.1"/>
    </source>
</evidence>
<evidence type="ECO:0000256" key="1">
    <source>
        <dbReference type="SAM" id="Phobius"/>
    </source>
</evidence>
<name>H6X3G7_9CAUD</name>
<dbReference type="Proteomes" id="UP000007524">
    <property type="component" value="Segment"/>
</dbReference>
<dbReference type="EMBL" id="JQ513383">
    <property type="protein sequence ID" value="AFA44283.1"/>
    <property type="molecule type" value="Genomic_DNA"/>
</dbReference>